<keyword evidence="3" id="KW-1185">Reference proteome</keyword>
<feature type="chain" id="PRO_5012356567" description="Lipoprotein" evidence="1">
    <location>
        <begin position="18"/>
        <end position="136"/>
    </location>
</feature>
<sequence>MNRLLCFAVLLMITACASVPDVKTAPKVAPAAISDEMVASPHAGAGEVTFKRDSWPLHAYRLPIYVDGKQIATIGNGEVLNVYLAAGRRLVGTGKVNESKPDAEVAVDVSEGKETFVHLTLSAWGWGGWNISQSSY</sequence>
<dbReference type="AlphaFoldDB" id="A0A261UHY3"/>
<dbReference type="OrthoDB" id="9869285at2"/>
<keyword evidence="1" id="KW-0732">Signal</keyword>
<dbReference type="EMBL" id="NEVS01000004">
    <property type="protein sequence ID" value="OZI61548.1"/>
    <property type="molecule type" value="Genomic_DNA"/>
</dbReference>
<accession>A0A261UHY3</accession>
<reference evidence="3" key="1">
    <citation type="submission" date="2017-05" db="EMBL/GenBank/DDBJ databases">
        <title>Complete and WGS of Bordetella genogroups.</title>
        <authorList>
            <person name="Spilker T."/>
            <person name="Lipuma J."/>
        </authorList>
    </citation>
    <scope>NUCLEOTIDE SEQUENCE [LARGE SCALE GENOMIC DNA]</scope>
    <source>
        <strain evidence="3">AU8856</strain>
    </source>
</reference>
<evidence type="ECO:0000313" key="3">
    <source>
        <dbReference type="Proteomes" id="UP000215767"/>
    </source>
</evidence>
<dbReference type="RefSeq" id="WP_094842951.1">
    <property type="nucleotide sequence ID" value="NZ_NEVS01000004.1"/>
</dbReference>
<evidence type="ECO:0000313" key="2">
    <source>
        <dbReference type="EMBL" id="OZI61548.1"/>
    </source>
</evidence>
<dbReference type="Proteomes" id="UP000215767">
    <property type="component" value="Unassembled WGS sequence"/>
</dbReference>
<protein>
    <recommendedName>
        <fullName evidence="4">Lipoprotein</fullName>
    </recommendedName>
</protein>
<feature type="signal peptide" evidence="1">
    <location>
        <begin position="1"/>
        <end position="17"/>
    </location>
</feature>
<evidence type="ECO:0008006" key="4">
    <source>
        <dbReference type="Google" id="ProtNLM"/>
    </source>
</evidence>
<proteinExistence type="predicted"/>
<comment type="caution">
    <text evidence="2">The sequence shown here is derived from an EMBL/GenBank/DDBJ whole genome shotgun (WGS) entry which is preliminary data.</text>
</comment>
<gene>
    <name evidence="2" type="ORF">CAL28_19900</name>
</gene>
<evidence type="ECO:0000256" key="1">
    <source>
        <dbReference type="SAM" id="SignalP"/>
    </source>
</evidence>
<dbReference type="PROSITE" id="PS51257">
    <property type="entry name" value="PROKAR_LIPOPROTEIN"/>
    <property type="match status" value="1"/>
</dbReference>
<organism evidence="2 3">
    <name type="scientific">Bordetella genomosp. 11</name>
    <dbReference type="NCBI Taxonomy" id="1416808"/>
    <lineage>
        <taxon>Bacteria</taxon>
        <taxon>Pseudomonadati</taxon>
        <taxon>Pseudomonadota</taxon>
        <taxon>Betaproteobacteria</taxon>
        <taxon>Burkholderiales</taxon>
        <taxon>Alcaligenaceae</taxon>
        <taxon>Bordetella</taxon>
    </lineage>
</organism>
<name>A0A261UHY3_9BORD</name>